<keyword evidence="6" id="KW-0597">Phosphoprotein</keyword>
<keyword evidence="13" id="KW-0902">Two-component regulatory system</keyword>
<dbReference type="GO" id="GO:0005524">
    <property type="term" value="F:ATP binding"/>
    <property type="evidence" value="ECO:0007669"/>
    <property type="project" value="UniProtKB-KW"/>
</dbReference>
<organism evidence="18 19">
    <name type="scientific">Candidatus Nucleicultrix amoebiphila FS5</name>
    <dbReference type="NCBI Taxonomy" id="1414854"/>
    <lineage>
        <taxon>Bacteria</taxon>
        <taxon>Pseudomonadati</taxon>
        <taxon>Pseudomonadota</taxon>
        <taxon>Alphaproteobacteria</taxon>
        <taxon>Holosporales</taxon>
        <taxon>Candidatus Nucleicultricaceae</taxon>
        <taxon>Candidatus Nucleicultrix</taxon>
    </lineage>
</organism>
<dbReference type="InterPro" id="IPR003661">
    <property type="entry name" value="HisK_dim/P_dom"/>
</dbReference>
<dbReference type="PROSITE" id="PS50885">
    <property type="entry name" value="HAMP"/>
    <property type="match status" value="1"/>
</dbReference>
<dbReference type="PROSITE" id="PS50109">
    <property type="entry name" value="HIS_KIN"/>
    <property type="match status" value="1"/>
</dbReference>
<keyword evidence="19" id="KW-1185">Reference proteome</keyword>
<dbReference type="Gene3D" id="1.10.287.130">
    <property type="match status" value="1"/>
</dbReference>
<dbReference type="SMART" id="SM00388">
    <property type="entry name" value="HisKA"/>
    <property type="match status" value="1"/>
</dbReference>
<dbReference type="CDD" id="cd00082">
    <property type="entry name" value="HisKA"/>
    <property type="match status" value="1"/>
</dbReference>
<keyword evidence="10" id="KW-0418">Kinase</keyword>
<dbReference type="Pfam" id="PF00672">
    <property type="entry name" value="HAMP"/>
    <property type="match status" value="1"/>
</dbReference>
<comment type="catalytic activity">
    <reaction evidence="1">
        <text>ATP + protein L-histidine = ADP + protein N-phospho-L-histidine.</text>
        <dbReference type="EC" id="2.7.13.3"/>
    </reaction>
</comment>
<evidence type="ECO:0000313" key="18">
    <source>
        <dbReference type="EMBL" id="ARN85380.1"/>
    </source>
</evidence>
<dbReference type="CDD" id="cd06225">
    <property type="entry name" value="HAMP"/>
    <property type="match status" value="1"/>
</dbReference>
<dbReference type="PRINTS" id="PR00344">
    <property type="entry name" value="BCTRLSENSOR"/>
</dbReference>
<dbReference type="InterPro" id="IPR036097">
    <property type="entry name" value="HisK_dim/P_sf"/>
</dbReference>
<feature type="domain" description="HAMP" evidence="17">
    <location>
        <begin position="189"/>
        <end position="241"/>
    </location>
</feature>
<keyword evidence="4" id="KW-1003">Cell membrane</keyword>
<dbReference type="Pfam" id="PF02518">
    <property type="entry name" value="HATPase_c"/>
    <property type="match status" value="1"/>
</dbReference>
<keyword evidence="8 15" id="KW-0812">Transmembrane</keyword>
<dbReference type="Gene3D" id="3.30.565.10">
    <property type="entry name" value="Histidine kinase-like ATPase, C-terminal domain"/>
    <property type="match status" value="1"/>
</dbReference>
<keyword evidence="14 15" id="KW-0472">Membrane</keyword>
<comment type="subcellular location">
    <subcellularLocation>
        <location evidence="2">Cell inner membrane</location>
        <topology evidence="2">Multi-pass membrane protein</topology>
    </subcellularLocation>
</comment>
<keyword evidence="7" id="KW-0808">Transferase</keyword>
<keyword evidence="5" id="KW-0997">Cell inner membrane</keyword>
<evidence type="ECO:0000259" key="17">
    <source>
        <dbReference type="PROSITE" id="PS50885"/>
    </source>
</evidence>
<dbReference type="KEGG" id="naf:GQ61_08865"/>
<dbReference type="Proteomes" id="UP000237351">
    <property type="component" value="Chromosome"/>
</dbReference>
<feature type="domain" description="Histidine kinase" evidence="16">
    <location>
        <begin position="249"/>
        <end position="444"/>
    </location>
</feature>
<keyword evidence="12 15" id="KW-1133">Transmembrane helix</keyword>
<dbReference type="RefSeq" id="WP_085784940.1">
    <property type="nucleotide sequence ID" value="NZ_CP008743.1"/>
</dbReference>
<evidence type="ECO:0000313" key="19">
    <source>
        <dbReference type="Proteomes" id="UP000237351"/>
    </source>
</evidence>
<evidence type="ECO:0000256" key="11">
    <source>
        <dbReference type="ARBA" id="ARBA00022840"/>
    </source>
</evidence>
<evidence type="ECO:0000256" key="4">
    <source>
        <dbReference type="ARBA" id="ARBA00022475"/>
    </source>
</evidence>
<dbReference type="GO" id="GO:0005886">
    <property type="term" value="C:plasma membrane"/>
    <property type="evidence" value="ECO:0007669"/>
    <property type="project" value="UniProtKB-SubCell"/>
</dbReference>
<dbReference type="InterPro" id="IPR004358">
    <property type="entry name" value="Sig_transdc_His_kin-like_C"/>
</dbReference>
<dbReference type="Pfam" id="PF00512">
    <property type="entry name" value="HisKA"/>
    <property type="match status" value="1"/>
</dbReference>
<evidence type="ECO:0000256" key="8">
    <source>
        <dbReference type="ARBA" id="ARBA00022692"/>
    </source>
</evidence>
<dbReference type="EMBL" id="CP008743">
    <property type="protein sequence ID" value="ARN85380.1"/>
    <property type="molecule type" value="Genomic_DNA"/>
</dbReference>
<dbReference type="PANTHER" id="PTHR44936:SF5">
    <property type="entry name" value="SENSOR HISTIDINE KINASE ENVZ"/>
    <property type="match status" value="1"/>
</dbReference>
<dbReference type="InterPro" id="IPR003660">
    <property type="entry name" value="HAMP_dom"/>
</dbReference>
<dbReference type="InterPro" id="IPR036890">
    <property type="entry name" value="HATPase_C_sf"/>
</dbReference>
<reference evidence="18 19" key="1">
    <citation type="submission" date="2014-06" db="EMBL/GenBank/DDBJ databases">
        <title>The genome of the endonuclear symbiont Nucleicultrix amoebiphila.</title>
        <authorList>
            <person name="Schulz F."/>
            <person name="Horn M."/>
        </authorList>
    </citation>
    <scope>NUCLEOTIDE SEQUENCE [LARGE SCALE GENOMIC DNA]</scope>
    <source>
        <strain evidence="18 19">FS5</strain>
    </source>
</reference>
<evidence type="ECO:0000256" key="3">
    <source>
        <dbReference type="ARBA" id="ARBA00012438"/>
    </source>
</evidence>
<evidence type="ECO:0000256" key="13">
    <source>
        <dbReference type="ARBA" id="ARBA00023012"/>
    </source>
</evidence>
<evidence type="ECO:0000256" key="5">
    <source>
        <dbReference type="ARBA" id="ARBA00022519"/>
    </source>
</evidence>
<accession>A0A1W6N664</accession>
<evidence type="ECO:0000256" key="2">
    <source>
        <dbReference type="ARBA" id="ARBA00004429"/>
    </source>
</evidence>
<dbReference type="EC" id="2.7.13.3" evidence="3"/>
<evidence type="ECO:0000256" key="10">
    <source>
        <dbReference type="ARBA" id="ARBA00022777"/>
    </source>
</evidence>
<evidence type="ECO:0000256" key="12">
    <source>
        <dbReference type="ARBA" id="ARBA00022989"/>
    </source>
</evidence>
<evidence type="ECO:0000256" key="15">
    <source>
        <dbReference type="SAM" id="Phobius"/>
    </source>
</evidence>
<dbReference type="SMART" id="SM00304">
    <property type="entry name" value="HAMP"/>
    <property type="match status" value="1"/>
</dbReference>
<dbReference type="GO" id="GO:0000155">
    <property type="term" value="F:phosphorelay sensor kinase activity"/>
    <property type="evidence" value="ECO:0007669"/>
    <property type="project" value="InterPro"/>
</dbReference>
<dbReference type="AlphaFoldDB" id="A0A1W6N664"/>
<dbReference type="PANTHER" id="PTHR44936">
    <property type="entry name" value="SENSOR PROTEIN CREC"/>
    <property type="match status" value="1"/>
</dbReference>
<name>A0A1W6N664_9PROT</name>
<gene>
    <name evidence="18" type="ORF">GQ61_08865</name>
</gene>
<dbReference type="InterPro" id="IPR050980">
    <property type="entry name" value="2C_sensor_his_kinase"/>
</dbReference>
<evidence type="ECO:0000256" key="9">
    <source>
        <dbReference type="ARBA" id="ARBA00022741"/>
    </source>
</evidence>
<evidence type="ECO:0000259" key="16">
    <source>
        <dbReference type="PROSITE" id="PS50109"/>
    </source>
</evidence>
<dbReference type="OrthoDB" id="9804645at2"/>
<evidence type="ECO:0000256" key="6">
    <source>
        <dbReference type="ARBA" id="ARBA00022553"/>
    </source>
</evidence>
<dbReference type="SUPFAM" id="SSF55874">
    <property type="entry name" value="ATPase domain of HSP90 chaperone/DNA topoisomerase II/histidine kinase"/>
    <property type="match status" value="1"/>
</dbReference>
<proteinExistence type="predicted"/>
<keyword evidence="11" id="KW-0067">ATP-binding</keyword>
<evidence type="ECO:0000256" key="14">
    <source>
        <dbReference type="ARBA" id="ARBA00023136"/>
    </source>
</evidence>
<feature type="transmembrane region" description="Helical" evidence="15">
    <location>
        <begin position="21"/>
        <end position="46"/>
    </location>
</feature>
<protein>
    <recommendedName>
        <fullName evidence="3">histidine kinase</fullName>
        <ecNumber evidence="3">2.7.13.3</ecNumber>
    </recommendedName>
</protein>
<dbReference type="InterPro" id="IPR005467">
    <property type="entry name" value="His_kinase_dom"/>
</dbReference>
<dbReference type="InterPro" id="IPR003594">
    <property type="entry name" value="HATPase_dom"/>
</dbReference>
<sequence length="444" mass="50507">MKLRIFPGKPFKLLKKYLPKTLFGRALVIMIAPVLLIQLTVAYVFFDRHLSKEMELLADNMAGNIALITEMAFKTSAMQEDLPLLRHYSSNYLNLTFNLKPAEGILTFSDTNYTWRERILVKALNHRVKYNYSLTMGDEMIQVEVATVKGNFVFSGPTKNLFTRTTPLLLWWALATPLLFLIISILFMRNQIRPLRKLALVVSAFGKGRDVKNVRPAGAYEVRKAAQAFNSMKERIQRQIRQRTEMLAGVSHDLRTPLTHMELQLAMMKPSAEIKDLQSDVKAMTRMIDEYLAFAKGEDGEPLTLIDLNKLIRDITKNHPQNKITFKSTAHLPSLPGRWNALLRCLTNLINNAVRYAPRVWIHIERQPKRLHVFIDDNGPGIPEDKRKDMFRPFVRMDASRNLETGGTGLGLAIAKDIAHSHGGRISLNDSPQGGLRVILSLPL</sequence>
<dbReference type="SMART" id="SM00387">
    <property type="entry name" value="HATPase_c"/>
    <property type="match status" value="1"/>
</dbReference>
<dbReference type="STRING" id="1414854.GQ61_08865"/>
<keyword evidence="9" id="KW-0547">Nucleotide-binding</keyword>
<dbReference type="SUPFAM" id="SSF47384">
    <property type="entry name" value="Homodimeric domain of signal transducing histidine kinase"/>
    <property type="match status" value="1"/>
</dbReference>
<feature type="transmembrane region" description="Helical" evidence="15">
    <location>
        <begin position="169"/>
        <end position="188"/>
    </location>
</feature>
<evidence type="ECO:0000256" key="7">
    <source>
        <dbReference type="ARBA" id="ARBA00022679"/>
    </source>
</evidence>
<evidence type="ECO:0000256" key="1">
    <source>
        <dbReference type="ARBA" id="ARBA00000085"/>
    </source>
</evidence>